<evidence type="ECO:0000256" key="1">
    <source>
        <dbReference type="SAM" id="MobiDB-lite"/>
    </source>
</evidence>
<comment type="caution">
    <text evidence="2">The sequence shown here is derived from an EMBL/GenBank/DDBJ whole genome shotgun (WGS) entry which is preliminary data.</text>
</comment>
<organism evidence="2 3">
    <name type="scientific">Duganella alba</name>
    <dbReference type="NCBI Taxonomy" id="2666081"/>
    <lineage>
        <taxon>Bacteria</taxon>
        <taxon>Pseudomonadati</taxon>
        <taxon>Pseudomonadota</taxon>
        <taxon>Betaproteobacteria</taxon>
        <taxon>Burkholderiales</taxon>
        <taxon>Oxalobacteraceae</taxon>
        <taxon>Telluria group</taxon>
        <taxon>Duganella</taxon>
    </lineage>
</organism>
<reference evidence="2 3" key="1">
    <citation type="submission" date="2019-11" db="EMBL/GenBank/DDBJ databases">
        <title>Novel species isolated from a subtropical stream in China.</title>
        <authorList>
            <person name="Lu H."/>
        </authorList>
    </citation>
    <scope>NUCLEOTIDE SEQUENCE [LARGE SCALE GENOMIC DNA]</scope>
    <source>
        <strain evidence="2 3">FT25W</strain>
    </source>
</reference>
<protein>
    <submittedName>
        <fullName evidence="2">Uncharacterized protein</fullName>
    </submittedName>
</protein>
<feature type="compositionally biased region" description="Basic and acidic residues" evidence="1">
    <location>
        <begin position="187"/>
        <end position="197"/>
    </location>
</feature>
<proteinExistence type="predicted"/>
<keyword evidence="3" id="KW-1185">Reference proteome</keyword>
<dbReference type="Proteomes" id="UP000481037">
    <property type="component" value="Unassembled WGS sequence"/>
</dbReference>
<accession>A0A6L5QKC6</accession>
<feature type="region of interest" description="Disordered" evidence="1">
    <location>
        <begin position="178"/>
        <end position="197"/>
    </location>
</feature>
<gene>
    <name evidence="2" type="ORF">GJ697_19090</name>
</gene>
<sequence length="197" mass="22045">MTTTIPFPKDVVLTVGFDADQISDQLVHQFTSPDGQQPVHPTGMFEAEIYFCESEVFHFRVVGSGKKDRFTSFQVIDACLVTQPKPLYIRPGEHQQPPTVRYSAPSPFVQPIGATYQMALDFTSDAEETLTDRIVTQEWKRTLNVGNSQGRWEMSLILTVRIFRGGAIEPDVRVFSFDPESEVGSGRGKDVADNGNR</sequence>
<name>A0A6L5QKC6_9BURK</name>
<evidence type="ECO:0000313" key="2">
    <source>
        <dbReference type="EMBL" id="MRX09948.1"/>
    </source>
</evidence>
<evidence type="ECO:0000313" key="3">
    <source>
        <dbReference type="Proteomes" id="UP000481037"/>
    </source>
</evidence>
<dbReference type="AlphaFoldDB" id="A0A6L5QKC6"/>
<dbReference type="EMBL" id="WKJM01000016">
    <property type="protein sequence ID" value="MRX09948.1"/>
    <property type="molecule type" value="Genomic_DNA"/>
</dbReference>
<dbReference type="RefSeq" id="WP_154366091.1">
    <property type="nucleotide sequence ID" value="NZ_WKJM01000016.1"/>
</dbReference>